<dbReference type="Gene3D" id="3.60.21.10">
    <property type="match status" value="1"/>
</dbReference>
<dbReference type="Pfam" id="PF24394">
    <property type="entry name" value="TMEM62_C"/>
    <property type="match status" value="1"/>
</dbReference>
<sequence>MMKISKTAVGAFISMMLLGTLLAGLISLISTQQTDLNANNQSRSRIHNIADRFDNLIWFLQKSRIIQDWHLTYSGYFLLMISDIHISIFRDPSRIAQFKEFCHYTIDRITPKVVLATGDLTDAKTKDAIGSQQYESEWRHYRDILREFDITSKTVWLDIRGNHDNFNVISVKSKHNYFTNYSVQGREHPRSYMAQVKKGNTIYSFVGVDACLEPGPRRPFNFVGVLDEPEVIEINNLIKEIERTGSNYTIWFGHFPTSCILSSGSENVRSLIKKDPNGLVYVCGHLHTLGGLVPQMYTMQKGGYLELELGDWKDNRMYRLMAIDHGLFSFIDVRHGEWPVVLLTNPKSALFFNPLKESTESMLQSSHIRVLAFSLSRIKIVRVRISQESWTDLKHVKGPLYVTSWDAQKYRNGLQDIEVYVKDIEGREKTEKTSFSLDGSKVAFGLLPRLALMSNVSCIFWSLFIASLIVYILPLLVMKYFHTAISAGLIAQPRFRGNLVKSWIRKLWILTTVDRIFWPMVLYPLYLIFGPWSIGYIVEDYIGVIFSWGIFVDGAFLPGSFTYAYGFIQMITFQIPLTVILINTVSTRYSQLSLKIGKKVSLRQAICAHLPFCIVFIIQVIMAYMFWLAYGTLAFILGPLRTWSLVLAAGVYYTALHLPDKCFRRAKELCFTKSETTTDQDAINLELQLEHSAEKVAKAN</sequence>
<dbReference type="GeneID" id="109537718"/>
<reference evidence="6" key="1">
    <citation type="journal article" date="2013" name="Genome Biol.">
        <title>Draft genome of the mountain pine beetle, Dendroctonus ponderosae Hopkins, a major forest pest.</title>
        <authorList>
            <person name="Keeling C.I."/>
            <person name="Yuen M.M."/>
            <person name="Liao N.Y."/>
            <person name="Docking T.R."/>
            <person name="Chan S.K."/>
            <person name="Taylor G.A."/>
            <person name="Palmquist D.L."/>
            <person name="Jackman S.D."/>
            <person name="Nguyen A."/>
            <person name="Li M."/>
            <person name="Henderson H."/>
            <person name="Janes J.K."/>
            <person name="Zhao Y."/>
            <person name="Pandoh P."/>
            <person name="Moore R."/>
            <person name="Sperling F.A."/>
            <person name="Huber D.P."/>
            <person name="Birol I."/>
            <person name="Jones S.J."/>
            <person name="Bohlmann J."/>
        </authorList>
    </citation>
    <scope>NUCLEOTIDE SEQUENCE</scope>
</reference>
<dbReference type="PANTHER" id="PTHR14795">
    <property type="entry name" value="HELICASE RELATED"/>
    <property type="match status" value="1"/>
</dbReference>
<dbReference type="Proteomes" id="UP000019118">
    <property type="component" value="Unassembled WGS sequence"/>
</dbReference>
<evidence type="ECO:0000313" key="6">
    <source>
        <dbReference type="Proteomes" id="UP000019118"/>
    </source>
</evidence>
<dbReference type="InterPro" id="IPR004843">
    <property type="entry name" value="Calcineurin-like_PHP"/>
</dbReference>
<feature type="domain" description="Calcineurin-like phosphoesterase" evidence="2">
    <location>
        <begin position="79"/>
        <end position="288"/>
    </location>
</feature>
<dbReference type="RefSeq" id="XP_019760136.1">
    <property type="nucleotide sequence ID" value="XM_019904577.2"/>
</dbReference>
<feature type="transmembrane region" description="Helical" evidence="1">
    <location>
        <begin position="563"/>
        <end position="585"/>
    </location>
</feature>
<feature type="transmembrane region" description="Helical" evidence="1">
    <location>
        <begin position="525"/>
        <end position="551"/>
    </location>
</feature>
<dbReference type="InterPro" id="IPR056229">
    <property type="entry name" value="Ig_TMM62"/>
</dbReference>
<evidence type="ECO:0000313" key="5">
    <source>
        <dbReference type="EnsemblMetazoa" id="XP_019760136.1"/>
    </source>
</evidence>
<name>A0AAR5PHB1_DENPD</name>
<dbReference type="InterPro" id="IPR056230">
    <property type="entry name" value="TMEM62_C"/>
</dbReference>
<feature type="domain" description="TMEM62 C-terminal" evidence="4">
    <location>
        <begin position="458"/>
        <end position="588"/>
    </location>
</feature>
<dbReference type="AlphaFoldDB" id="A0AAR5PHB1"/>
<dbReference type="PANTHER" id="PTHR14795:SF0">
    <property type="entry name" value="TRANSMEMBRANE PROTEIN 62"/>
    <property type="match status" value="1"/>
</dbReference>
<feature type="transmembrane region" description="Helical" evidence="1">
    <location>
        <begin position="606"/>
        <end position="627"/>
    </location>
</feature>
<evidence type="ECO:0000259" key="3">
    <source>
        <dbReference type="Pfam" id="PF24384"/>
    </source>
</evidence>
<proteinExistence type="predicted"/>
<dbReference type="CDD" id="cd07401">
    <property type="entry name" value="MPP_TMEM62_N"/>
    <property type="match status" value="1"/>
</dbReference>
<evidence type="ECO:0000259" key="2">
    <source>
        <dbReference type="Pfam" id="PF00149"/>
    </source>
</evidence>
<keyword evidence="1" id="KW-0472">Membrane</keyword>
<dbReference type="SUPFAM" id="SSF56300">
    <property type="entry name" value="Metallo-dependent phosphatases"/>
    <property type="match status" value="1"/>
</dbReference>
<dbReference type="EnsemblMetazoa" id="XM_019904577.1">
    <property type="protein sequence ID" value="XP_019760136.1"/>
    <property type="gene ID" value="LOC109537718"/>
</dbReference>
<feature type="domain" description="TMEM62 Ig-like" evidence="3">
    <location>
        <begin position="337"/>
        <end position="440"/>
    </location>
</feature>
<evidence type="ECO:0008006" key="7">
    <source>
        <dbReference type="Google" id="ProtNLM"/>
    </source>
</evidence>
<dbReference type="Pfam" id="PF24384">
    <property type="entry name" value="Ig_TMM62"/>
    <property type="match status" value="1"/>
</dbReference>
<accession>A0AAR5PHB1</accession>
<feature type="transmembrane region" description="Helical" evidence="1">
    <location>
        <begin position="633"/>
        <end position="655"/>
    </location>
</feature>
<reference evidence="5" key="2">
    <citation type="submission" date="2024-08" db="UniProtKB">
        <authorList>
            <consortium name="EnsemblMetazoa"/>
        </authorList>
    </citation>
    <scope>IDENTIFICATION</scope>
</reference>
<dbReference type="InterPro" id="IPR041871">
    <property type="entry name" value="MPP_TMEM62"/>
</dbReference>
<dbReference type="GO" id="GO:0016787">
    <property type="term" value="F:hydrolase activity"/>
    <property type="evidence" value="ECO:0007669"/>
    <property type="project" value="InterPro"/>
</dbReference>
<evidence type="ECO:0000256" key="1">
    <source>
        <dbReference type="SAM" id="Phobius"/>
    </source>
</evidence>
<evidence type="ECO:0000259" key="4">
    <source>
        <dbReference type="Pfam" id="PF24394"/>
    </source>
</evidence>
<organism evidence="5 6">
    <name type="scientific">Dendroctonus ponderosae</name>
    <name type="common">Mountain pine beetle</name>
    <dbReference type="NCBI Taxonomy" id="77166"/>
    <lineage>
        <taxon>Eukaryota</taxon>
        <taxon>Metazoa</taxon>
        <taxon>Ecdysozoa</taxon>
        <taxon>Arthropoda</taxon>
        <taxon>Hexapoda</taxon>
        <taxon>Insecta</taxon>
        <taxon>Pterygota</taxon>
        <taxon>Neoptera</taxon>
        <taxon>Endopterygota</taxon>
        <taxon>Coleoptera</taxon>
        <taxon>Polyphaga</taxon>
        <taxon>Cucujiformia</taxon>
        <taxon>Curculionidae</taxon>
        <taxon>Scolytinae</taxon>
        <taxon>Dendroctonus</taxon>
    </lineage>
</organism>
<feature type="transmembrane region" description="Helical" evidence="1">
    <location>
        <begin position="459"/>
        <end position="477"/>
    </location>
</feature>
<dbReference type="InterPro" id="IPR029052">
    <property type="entry name" value="Metallo-depent_PP-like"/>
</dbReference>
<protein>
    <recommendedName>
        <fullName evidence="7">Calcineurin-like phosphoesterase domain-containing protein</fullName>
    </recommendedName>
</protein>
<keyword evidence="1" id="KW-0812">Transmembrane</keyword>
<keyword evidence="1" id="KW-1133">Transmembrane helix</keyword>
<dbReference type="KEGG" id="dpa:109537718"/>
<keyword evidence="6" id="KW-1185">Reference proteome</keyword>
<dbReference type="Pfam" id="PF00149">
    <property type="entry name" value="Metallophos"/>
    <property type="match status" value="1"/>
</dbReference>